<comment type="caution">
    <text evidence="9">The sequence shown here is derived from an EMBL/GenBank/DDBJ whole genome shotgun (WGS) entry which is preliminary data.</text>
</comment>
<dbReference type="OrthoDB" id="5421689at2759"/>
<feature type="compositionally biased region" description="Basic and acidic residues" evidence="6">
    <location>
        <begin position="329"/>
        <end position="339"/>
    </location>
</feature>
<dbReference type="GeneID" id="63773575"/>
<keyword evidence="2 7" id="KW-0812">Transmembrane</keyword>
<accession>A0A1Y2DFR4</accession>
<feature type="domain" description="Rhodopsin" evidence="8">
    <location>
        <begin position="25"/>
        <end position="264"/>
    </location>
</feature>
<dbReference type="Pfam" id="PF20684">
    <property type="entry name" value="Fung_rhodopsin"/>
    <property type="match status" value="1"/>
</dbReference>
<comment type="similarity">
    <text evidence="5">Belongs to the SAT4 family.</text>
</comment>
<evidence type="ECO:0000256" key="7">
    <source>
        <dbReference type="SAM" id="Phobius"/>
    </source>
</evidence>
<organism evidence="9 10">
    <name type="scientific">Pseudomassariella vexata</name>
    <dbReference type="NCBI Taxonomy" id="1141098"/>
    <lineage>
        <taxon>Eukaryota</taxon>
        <taxon>Fungi</taxon>
        <taxon>Dikarya</taxon>
        <taxon>Ascomycota</taxon>
        <taxon>Pezizomycotina</taxon>
        <taxon>Sordariomycetes</taxon>
        <taxon>Xylariomycetidae</taxon>
        <taxon>Amphisphaeriales</taxon>
        <taxon>Pseudomassariaceae</taxon>
        <taxon>Pseudomassariella</taxon>
    </lineage>
</organism>
<evidence type="ECO:0000313" key="10">
    <source>
        <dbReference type="Proteomes" id="UP000193689"/>
    </source>
</evidence>
<feature type="region of interest" description="Disordered" evidence="6">
    <location>
        <begin position="318"/>
        <end position="339"/>
    </location>
</feature>
<name>A0A1Y2DFR4_9PEZI</name>
<feature type="transmembrane region" description="Helical" evidence="7">
    <location>
        <begin position="93"/>
        <end position="111"/>
    </location>
</feature>
<feature type="transmembrane region" description="Helical" evidence="7">
    <location>
        <begin position="240"/>
        <end position="259"/>
    </location>
</feature>
<protein>
    <recommendedName>
        <fullName evidence="8">Rhodopsin domain-containing protein</fullName>
    </recommendedName>
</protein>
<evidence type="ECO:0000256" key="5">
    <source>
        <dbReference type="ARBA" id="ARBA00038359"/>
    </source>
</evidence>
<dbReference type="EMBL" id="MCFJ01000017">
    <property type="protein sequence ID" value="ORY58037.1"/>
    <property type="molecule type" value="Genomic_DNA"/>
</dbReference>
<dbReference type="RefSeq" id="XP_040711072.1">
    <property type="nucleotide sequence ID" value="XM_040857363.1"/>
</dbReference>
<feature type="transmembrane region" description="Helical" evidence="7">
    <location>
        <begin position="6"/>
        <end position="25"/>
    </location>
</feature>
<dbReference type="InterPro" id="IPR052337">
    <property type="entry name" value="SAT4-like"/>
</dbReference>
<evidence type="ECO:0000256" key="4">
    <source>
        <dbReference type="ARBA" id="ARBA00023136"/>
    </source>
</evidence>
<keyword evidence="4 7" id="KW-0472">Membrane</keyword>
<keyword evidence="10" id="KW-1185">Reference proteome</keyword>
<gene>
    <name evidence="9" type="ORF">BCR38DRAFT_377368</name>
</gene>
<evidence type="ECO:0000313" key="9">
    <source>
        <dbReference type="EMBL" id="ORY58037.1"/>
    </source>
</evidence>
<comment type="subcellular location">
    <subcellularLocation>
        <location evidence="1">Membrane</location>
        <topology evidence="1">Multi-pass membrane protein</topology>
    </subcellularLocation>
</comment>
<dbReference type="GO" id="GO:0016020">
    <property type="term" value="C:membrane"/>
    <property type="evidence" value="ECO:0007669"/>
    <property type="project" value="UniProtKB-SubCell"/>
</dbReference>
<dbReference type="Proteomes" id="UP000193689">
    <property type="component" value="Unassembled WGS sequence"/>
</dbReference>
<dbReference type="AlphaFoldDB" id="A0A1Y2DFR4"/>
<evidence type="ECO:0000256" key="2">
    <source>
        <dbReference type="ARBA" id="ARBA00022692"/>
    </source>
</evidence>
<feature type="transmembrane region" description="Helical" evidence="7">
    <location>
        <begin position="199"/>
        <end position="220"/>
    </location>
</feature>
<evidence type="ECO:0000256" key="3">
    <source>
        <dbReference type="ARBA" id="ARBA00022989"/>
    </source>
</evidence>
<evidence type="ECO:0000259" key="8">
    <source>
        <dbReference type="Pfam" id="PF20684"/>
    </source>
</evidence>
<keyword evidence="3 7" id="KW-1133">Transmembrane helix</keyword>
<dbReference type="InParanoid" id="A0A1Y2DFR4"/>
<evidence type="ECO:0000256" key="1">
    <source>
        <dbReference type="ARBA" id="ARBA00004141"/>
    </source>
</evidence>
<feature type="transmembrane region" description="Helical" evidence="7">
    <location>
        <begin position="37"/>
        <end position="54"/>
    </location>
</feature>
<feature type="transmembrane region" description="Helical" evidence="7">
    <location>
        <begin position="165"/>
        <end position="187"/>
    </location>
</feature>
<proteinExistence type="inferred from homology"/>
<reference evidence="9 10" key="1">
    <citation type="submission" date="2016-07" db="EMBL/GenBank/DDBJ databases">
        <title>Pervasive Adenine N6-methylation of Active Genes in Fungi.</title>
        <authorList>
            <consortium name="DOE Joint Genome Institute"/>
            <person name="Mondo S.J."/>
            <person name="Dannebaum R.O."/>
            <person name="Kuo R.C."/>
            <person name="Labutti K."/>
            <person name="Haridas S."/>
            <person name="Kuo A."/>
            <person name="Salamov A."/>
            <person name="Ahrendt S.R."/>
            <person name="Lipzen A."/>
            <person name="Sullivan W."/>
            <person name="Andreopoulos W.B."/>
            <person name="Clum A."/>
            <person name="Lindquist E."/>
            <person name="Daum C."/>
            <person name="Ramamoorthy G.K."/>
            <person name="Gryganskyi A."/>
            <person name="Culley D."/>
            <person name="Magnuson J.K."/>
            <person name="James T.Y."/>
            <person name="O'Malley M.A."/>
            <person name="Stajich J.E."/>
            <person name="Spatafora J.W."/>
            <person name="Visel A."/>
            <person name="Grigoriev I.V."/>
        </authorList>
    </citation>
    <scope>NUCLEOTIDE SEQUENCE [LARGE SCALE GENOMIC DNA]</scope>
    <source>
        <strain evidence="9 10">CBS 129021</strain>
    </source>
</reference>
<dbReference type="InterPro" id="IPR049326">
    <property type="entry name" value="Rhodopsin_dom_fungi"/>
</dbReference>
<feature type="transmembrane region" description="Helical" evidence="7">
    <location>
        <begin position="123"/>
        <end position="145"/>
    </location>
</feature>
<dbReference type="PANTHER" id="PTHR33048:SF47">
    <property type="entry name" value="INTEGRAL MEMBRANE PROTEIN-RELATED"/>
    <property type="match status" value="1"/>
</dbReference>
<evidence type="ECO:0000256" key="6">
    <source>
        <dbReference type="SAM" id="MobiDB-lite"/>
    </source>
</evidence>
<sequence>METRQAECYAAVTVTLVAATIALCLRLTARRLKKISLWYDDWLIIGAFIAAVAYDAAEYKWLELGLGRHVYDLPIGMTEIRYYCSLFQWIMEHAYTVSITGSQLSLLVLYWRAFDSVHNVTLIIIALASCSSICQVFIVTFQCYPPQAKWDKSIEGDCPIDTGKFFLGTVTTHLILDVCLMILPASLIRTLTLPTIQKISISAMFMFGGVVCICSIMMILEGVWYDSHSNDVMWLETGPANWSAVEINLSIITACLPLLRPIFHFASCGFRSVHPKSREAQRNQAYKSNSISAFRHYARPDSVRQLGDLDELERDTLIHGQGTGPETKISSDSRCDPRRQNDLVDKVEGIRVTSALDFMVSQAA</sequence>
<dbReference type="PANTHER" id="PTHR33048">
    <property type="entry name" value="PTH11-LIKE INTEGRAL MEMBRANE PROTEIN (AFU_ORTHOLOGUE AFUA_5G11245)"/>
    <property type="match status" value="1"/>
</dbReference>